<dbReference type="GO" id="GO:0008270">
    <property type="term" value="F:zinc ion binding"/>
    <property type="evidence" value="ECO:0007669"/>
    <property type="project" value="UniProtKB-UniRule"/>
</dbReference>
<feature type="binding site" evidence="11">
    <location>
        <position position="219"/>
    </location>
    <ligand>
        <name>Zn(2+)</name>
        <dbReference type="ChEBI" id="CHEBI:29105"/>
    </ligand>
</feature>
<proteinExistence type="inferred from homology"/>
<dbReference type="PANTHER" id="PTHR42914:SF1">
    <property type="entry name" value="7-CYANO-7-DEAZAGUANINE SYNTHASE"/>
    <property type="match status" value="1"/>
</dbReference>
<dbReference type="RefSeq" id="WP_011848896.1">
    <property type="nucleotide sequence ID" value="NC_009073.1"/>
</dbReference>
<keyword evidence="2 11" id="KW-0436">Ligase</keyword>
<keyword evidence="5 11" id="KW-0862">Zinc</keyword>
<protein>
    <recommendedName>
        <fullName evidence="9 11">7-cyano-7-deazaguanine synthase</fullName>
        <ecNumber evidence="9 11">6.3.4.20</ecNumber>
    </recommendedName>
    <alternativeName>
        <fullName evidence="11">7-cyano-7-carbaguanine synthase</fullName>
    </alternativeName>
    <alternativeName>
        <fullName evidence="11">Archaeosine biosynthesis protein QueC</fullName>
    </alternativeName>
    <alternativeName>
        <fullName evidence="11">PreQ(0) synthase</fullName>
    </alternativeName>
</protein>
<dbReference type="eggNOG" id="arCOG00039">
    <property type="taxonomic scope" value="Archaea"/>
</dbReference>
<dbReference type="AlphaFoldDB" id="A3MSM2"/>
<sequence length="270" mass="30218">MAKCKAVAVVSGGPDSTCYTALWMKRGCDVHALSFLYGQKGAVEVEKAQAVLKRLDELAAKRGWGRVVEHKVVDLSSLGELWRGTQLTDAGVAVEREYAPTVVVPIRNVVMAAVATAYAYTLRAVSGAKVYVILGSHYDDIRPREDTWEPLYPDCSPECFEALQAAFRICHFRGERDVELWTPSREGLRKSQLLKLCYDEVGNLVYETWSCYLSDEAHCGRCESCRNRHRAFLEAGLPDCTAYLSPPGDGFEKRGNFYIHVSCTHRQSRL</sequence>
<feature type="binding site" evidence="11">
    <location>
        <position position="222"/>
    </location>
    <ligand>
        <name>Zn(2+)</name>
        <dbReference type="ChEBI" id="CHEBI:29105"/>
    </ligand>
</feature>
<comment type="pathway">
    <text evidence="1 11">Purine metabolism; 7-cyano-7-deazaguanine biosynthesis.</text>
</comment>
<feature type="binding site" evidence="11">
    <location>
        <position position="225"/>
    </location>
    <ligand>
        <name>Zn(2+)</name>
        <dbReference type="ChEBI" id="CHEBI:29105"/>
    </ligand>
</feature>
<keyword evidence="6 11" id="KW-0067">ATP-binding</keyword>
<evidence type="ECO:0000256" key="9">
    <source>
        <dbReference type="ARBA" id="ARBA00039149"/>
    </source>
</evidence>
<comment type="function">
    <text evidence="7 11">Catalyzes the ATP-dependent conversion of 7-carboxy-7-deazaguanine (CDG) to 7-cyano-7-deazaguanine (preQ(0)).</text>
</comment>
<accession>A3MSM2</accession>
<evidence type="ECO:0000256" key="7">
    <source>
        <dbReference type="ARBA" id="ARBA00037768"/>
    </source>
</evidence>
<organism evidence="12 13">
    <name type="scientific">Pyrobaculum calidifontis (strain DSM 21063 / JCM 11548 / VA1)</name>
    <dbReference type="NCBI Taxonomy" id="410359"/>
    <lineage>
        <taxon>Archaea</taxon>
        <taxon>Thermoproteota</taxon>
        <taxon>Thermoprotei</taxon>
        <taxon>Thermoproteales</taxon>
        <taxon>Thermoproteaceae</taxon>
        <taxon>Pyrobaculum</taxon>
    </lineage>
</organism>
<evidence type="ECO:0000256" key="6">
    <source>
        <dbReference type="ARBA" id="ARBA00022840"/>
    </source>
</evidence>
<evidence type="ECO:0000256" key="11">
    <source>
        <dbReference type="HAMAP-Rule" id="MF_01633"/>
    </source>
</evidence>
<dbReference type="PANTHER" id="PTHR42914">
    <property type="entry name" value="7-CYANO-7-DEAZAGUANINE SYNTHASE"/>
    <property type="match status" value="1"/>
</dbReference>
<name>A3MSM2_PYRCJ</name>
<dbReference type="Proteomes" id="UP000001431">
    <property type="component" value="Chromosome"/>
</dbReference>
<feature type="binding site" evidence="11">
    <location>
        <begin position="10"/>
        <end position="20"/>
    </location>
    <ligand>
        <name>ATP</name>
        <dbReference type="ChEBI" id="CHEBI:30616"/>
    </ligand>
</feature>
<comment type="catalytic activity">
    <reaction evidence="10 11">
        <text>7-carboxy-7-carbaguanine + NH4(+) + 2 ATP = 7-cyano-7-carbaguanine + 2 AMP + 2 diphosphate + 2 H(+)</text>
        <dbReference type="Rhea" id="RHEA:27982"/>
        <dbReference type="ChEBI" id="CHEBI:15378"/>
        <dbReference type="ChEBI" id="CHEBI:28938"/>
        <dbReference type="ChEBI" id="CHEBI:30616"/>
        <dbReference type="ChEBI" id="CHEBI:33019"/>
        <dbReference type="ChEBI" id="CHEBI:45075"/>
        <dbReference type="ChEBI" id="CHEBI:61036"/>
        <dbReference type="ChEBI" id="CHEBI:456215"/>
        <dbReference type="EC" id="6.3.4.20"/>
    </reaction>
</comment>
<keyword evidence="13" id="KW-1185">Reference proteome</keyword>
<gene>
    <name evidence="11" type="primary">queC</name>
    <name evidence="12" type="ordered locus">Pcal_0202</name>
</gene>
<keyword evidence="4 11" id="KW-0547">Nucleotide-binding</keyword>
<dbReference type="OrthoDB" id="6532at2157"/>
<evidence type="ECO:0000313" key="12">
    <source>
        <dbReference type="EMBL" id="ABO07639.1"/>
    </source>
</evidence>
<comment type="cofactor">
    <cofactor evidence="11">
        <name>Zn(2+)</name>
        <dbReference type="ChEBI" id="CHEBI:29105"/>
    </cofactor>
    <text evidence="11">Binds 1 zinc ion per subunit.</text>
</comment>
<dbReference type="GO" id="GO:0005524">
    <property type="term" value="F:ATP binding"/>
    <property type="evidence" value="ECO:0007669"/>
    <property type="project" value="UniProtKB-UniRule"/>
</dbReference>
<evidence type="ECO:0000256" key="4">
    <source>
        <dbReference type="ARBA" id="ARBA00022741"/>
    </source>
</evidence>
<dbReference type="KEGG" id="pcl:Pcal_0202"/>
<dbReference type="HAMAP" id="MF_01633">
    <property type="entry name" value="QueC"/>
    <property type="match status" value="1"/>
</dbReference>
<dbReference type="GeneID" id="4908431"/>
<dbReference type="SUPFAM" id="SSF52402">
    <property type="entry name" value="Adenine nucleotide alpha hydrolases-like"/>
    <property type="match status" value="1"/>
</dbReference>
<dbReference type="HOGENOM" id="CLU_081854_1_0_2"/>
<reference evidence="12" key="1">
    <citation type="submission" date="2007-02" db="EMBL/GenBank/DDBJ databases">
        <title>Complete sequence of Pyrobaculum calidifontis JCM 11548.</title>
        <authorList>
            <consortium name="US DOE Joint Genome Institute"/>
            <person name="Copeland A."/>
            <person name="Lucas S."/>
            <person name="Lapidus A."/>
            <person name="Barry K."/>
            <person name="Glavina del Rio T."/>
            <person name="Dalin E."/>
            <person name="Tice H."/>
            <person name="Pitluck S."/>
            <person name="Chain P."/>
            <person name="Malfatti S."/>
            <person name="Shin M."/>
            <person name="Vergez L."/>
            <person name="Schmutz J."/>
            <person name="Larimer F."/>
            <person name="Land M."/>
            <person name="Hauser L."/>
            <person name="Kyrpides N."/>
            <person name="Mikhailova N."/>
            <person name="Cozen A.E."/>
            <person name="Fitz-Gibbon S.T."/>
            <person name="House C.H."/>
            <person name="Saltikov C."/>
            <person name="Lowe T.M."/>
            <person name="Richardson P."/>
        </authorList>
    </citation>
    <scope>NUCLEOTIDE SEQUENCE [LARGE SCALE GENOMIC DNA]</scope>
    <source>
        <strain evidence="12">JCM 11548</strain>
    </source>
</reference>
<evidence type="ECO:0000256" key="3">
    <source>
        <dbReference type="ARBA" id="ARBA00022723"/>
    </source>
</evidence>
<evidence type="ECO:0000256" key="2">
    <source>
        <dbReference type="ARBA" id="ARBA00022598"/>
    </source>
</evidence>
<feature type="binding site" evidence="11">
    <location>
        <position position="211"/>
    </location>
    <ligand>
        <name>Zn(2+)</name>
        <dbReference type="ChEBI" id="CHEBI:29105"/>
    </ligand>
</feature>
<dbReference type="CDD" id="cd01995">
    <property type="entry name" value="QueC-like"/>
    <property type="match status" value="1"/>
</dbReference>
<dbReference type="UniPathway" id="UPA00391"/>
<dbReference type="PIRSF" id="PIRSF006293">
    <property type="entry name" value="ExsB"/>
    <property type="match status" value="1"/>
</dbReference>
<evidence type="ECO:0000256" key="1">
    <source>
        <dbReference type="ARBA" id="ARBA00005061"/>
    </source>
</evidence>
<dbReference type="Pfam" id="PF06508">
    <property type="entry name" value="QueC"/>
    <property type="match status" value="1"/>
</dbReference>
<comment type="similarity">
    <text evidence="8 11">Belongs to the QueC family.</text>
</comment>
<dbReference type="GO" id="GO:0016879">
    <property type="term" value="F:ligase activity, forming carbon-nitrogen bonds"/>
    <property type="evidence" value="ECO:0007669"/>
    <property type="project" value="UniProtKB-UniRule"/>
</dbReference>
<dbReference type="InterPro" id="IPR018317">
    <property type="entry name" value="QueC"/>
</dbReference>
<dbReference type="InterPro" id="IPR014729">
    <property type="entry name" value="Rossmann-like_a/b/a_fold"/>
</dbReference>
<dbReference type="EC" id="6.3.4.20" evidence="9 11"/>
<evidence type="ECO:0000256" key="10">
    <source>
        <dbReference type="ARBA" id="ARBA00047890"/>
    </source>
</evidence>
<keyword evidence="3 11" id="KW-0479">Metal-binding</keyword>
<dbReference type="EMBL" id="CP000561">
    <property type="protein sequence ID" value="ABO07639.1"/>
    <property type="molecule type" value="Genomic_DNA"/>
</dbReference>
<evidence type="ECO:0000256" key="8">
    <source>
        <dbReference type="ARBA" id="ARBA00037993"/>
    </source>
</evidence>
<evidence type="ECO:0000256" key="5">
    <source>
        <dbReference type="ARBA" id="ARBA00022833"/>
    </source>
</evidence>
<evidence type="ECO:0000313" key="13">
    <source>
        <dbReference type="Proteomes" id="UP000001431"/>
    </source>
</evidence>
<dbReference type="STRING" id="410359.Pcal_0202"/>
<dbReference type="Gene3D" id="3.40.50.620">
    <property type="entry name" value="HUPs"/>
    <property type="match status" value="1"/>
</dbReference>